<keyword evidence="1" id="KW-0472">Membrane</keyword>
<proteinExistence type="predicted"/>
<dbReference type="PaxDb" id="73239-Q7RC87"/>
<dbReference type="InParanoid" id="Q7RC87"/>
<keyword evidence="3" id="KW-1185">Reference proteome</keyword>
<feature type="transmembrane region" description="Helical" evidence="1">
    <location>
        <begin position="306"/>
        <end position="325"/>
    </location>
</feature>
<feature type="non-terminal residue" evidence="2">
    <location>
        <position position="658"/>
    </location>
</feature>
<evidence type="ECO:0000256" key="1">
    <source>
        <dbReference type="SAM" id="Phobius"/>
    </source>
</evidence>
<comment type="caution">
    <text evidence="2">The sequence shown here is derived from an EMBL/GenBank/DDBJ whole genome shotgun (WGS) entry which is preliminary data.</text>
</comment>
<reference evidence="2 3" key="1">
    <citation type="journal article" date="2002" name="Nature">
        <title>Genome sequence and comparative analysis of the model rodent malaria parasite Plasmodium yoelii yoelii.</title>
        <authorList>
            <person name="Carlton J.M."/>
            <person name="Angiuoli S.V."/>
            <person name="Suh B.B."/>
            <person name="Kooij T.W."/>
            <person name="Pertea M."/>
            <person name="Silva J.C."/>
            <person name="Ermolaeva M.D."/>
            <person name="Allen J.E."/>
            <person name="Selengut J.D."/>
            <person name="Koo H.L."/>
            <person name="Peterson J.D."/>
            <person name="Pop M."/>
            <person name="Kosack D.S."/>
            <person name="Shumway M.F."/>
            <person name="Bidwell S.L."/>
            <person name="Shallom S.J."/>
            <person name="van Aken S.E."/>
            <person name="Riedmuller S.B."/>
            <person name="Feldblyum T.V."/>
            <person name="Cho J.K."/>
            <person name="Quackenbush J."/>
            <person name="Sedegah M."/>
            <person name="Shoaibi A."/>
            <person name="Cummings L.M."/>
            <person name="Florens L."/>
            <person name="Yates J.R."/>
            <person name="Raine J.D."/>
            <person name="Sinden R.E."/>
            <person name="Harris M.A."/>
            <person name="Cunningham D.A."/>
            <person name="Preiser P.R."/>
            <person name="Bergman L.W."/>
            <person name="Vaidya A.B."/>
            <person name="van Lin L.H."/>
            <person name="Janse C.J."/>
            <person name="Waters A.P."/>
            <person name="Smith H.O."/>
            <person name="White O.R."/>
            <person name="Salzberg S.L."/>
            <person name="Venter J.C."/>
            <person name="Fraser C.M."/>
            <person name="Hoffman S.L."/>
            <person name="Gardner M.J."/>
            <person name="Carucci D.J."/>
        </authorList>
    </citation>
    <scope>NUCLEOTIDE SEQUENCE [LARGE SCALE GENOMIC DNA]</scope>
    <source>
        <strain evidence="2 3">17XNL</strain>
    </source>
</reference>
<gene>
    <name evidence="2" type="ORF">PY05897</name>
</gene>
<evidence type="ECO:0000313" key="3">
    <source>
        <dbReference type="Proteomes" id="UP000008553"/>
    </source>
</evidence>
<sequence>MRLKTFFFSIGLFLLINFFCIKKSIAYILNVNVIDKDDLFIFLYKNEQLLAASYYNFKPSYFFSVEEGEIDIDMNIFFKENKTTKKKNNNQEILAKANKNSISLLNHFNVDKEYFSKKINVLDNEKYEYINKNGMKENEVKGNGVKENGITPIVPNELNNDITSIHNEYNNSTINDKSSNVFLVLMTADQWLNYIRLKNKLEPSIKNDDSYIFTSHFNSVKRYPINRGIIKKTIKITQKNRYMLFLINSNKLIINMKGNIVFYDYKTKHLSHDFIFIPNVLHCLVYILLTIVVILIPFFIKYRQKLDLFMILNMLFFLLSTYYNYKNVNFIQDTGYMNKVYMLILSLKPSLKYYGYCEIYFLKTSNKGKKIKLYFNDKYIKILKIYLIYPLKYVNEIKKKYIKKGDNCFYTIFSNYLNLKGLYRLIVYFYYESVEEKIEGIYVSESKKNINEEIKLITTDIHNLKKKKKKKKYIVKCSSFKTTWNYFYFRKNYKLVRFEFNGLKFKHNNNYSYINTFCELFYLPTIFPCLNYNIHKIKFKLYVSFQVTLNNKTKCVEKYLHFYKHLENSSEETKNYFNLSLTNLSKSCKNNTKKKYDIDIINPSHLVISNSKLKKVYYSNKKIWKNYFSFSLHKKCHLEHWDKTVALPSQVMHNILPN</sequence>
<protein>
    <submittedName>
        <fullName evidence="2">Uncharacterized protein</fullName>
    </submittedName>
</protein>
<evidence type="ECO:0000313" key="2">
    <source>
        <dbReference type="EMBL" id="EAA18002.1"/>
    </source>
</evidence>
<name>Q7RC87_PLAYO</name>
<dbReference type="Proteomes" id="UP000008553">
    <property type="component" value="Unassembled WGS sequence"/>
</dbReference>
<dbReference type="AlphaFoldDB" id="Q7RC87"/>
<organism evidence="2 3">
    <name type="scientific">Plasmodium yoelii yoelii</name>
    <dbReference type="NCBI Taxonomy" id="73239"/>
    <lineage>
        <taxon>Eukaryota</taxon>
        <taxon>Sar</taxon>
        <taxon>Alveolata</taxon>
        <taxon>Apicomplexa</taxon>
        <taxon>Aconoidasida</taxon>
        <taxon>Haemosporida</taxon>
        <taxon>Plasmodiidae</taxon>
        <taxon>Plasmodium</taxon>
        <taxon>Plasmodium (Vinckeia)</taxon>
    </lineage>
</organism>
<dbReference type="EMBL" id="AABL01001934">
    <property type="protein sequence ID" value="EAA18002.1"/>
    <property type="molecule type" value="Genomic_DNA"/>
</dbReference>
<keyword evidence="1" id="KW-0812">Transmembrane</keyword>
<keyword evidence="1" id="KW-1133">Transmembrane helix</keyword>
<accession>Q7RC87</accession>
<feature type="transmembrane region" description="Helical" evidence="1">
    <location>
        <begin position="276"/>
        <end position="299"/>
    </location>
</feature>